<keyword evidence="1 4" id="KW-0378">Hydrolase</keyword>
<evidence type="ECO:0000313" key="5">
    <source>
        <dbReference type="Proteomes" id="UP000315395"/>
    </source>
</evidence>
<protein>
    <submittedName>
        <fullName evidence="4">Alpha/beta fold hydrolase</fullName>
    </submittedName>
</protein>
<dbReference type="AlphaFoldDB" id="A0A516GA57"/>
<feature type="active site" description="Nucleophile" evidence="2">
    <location>
        <position position="97"/>
    </location>
</feature>
<dbReference type="PIRSF" id="PIRSF017388">
    <property type="entry name" value="Esterase_lipase"/>
    <property type="match status" value="1"/>
</dbReference>
<dbReference type="RefSeq" id="WP_143783089.1">
    <property type="nucleotide sequence ID" value="NZ_CP041616.1"/>
</dbReference>
<dbReference type="Proteomes" id="UP000315395">
    <property type="component" value="Chromosome"/>
</dbReference>
<dbReference type="InterPro" id="IPR012354">
    <property type="entry name" value="Esterase_lipase"/>
</dbReference>
<dbReference type="KEGG" id="orz:FNH13_08690"/>
<dbReference type="EMBL" id="CP041616">
    <property type="protein sequence ID" value="QDO88411.1"/>
    <property type="molecule type" value="Genomic_DNA"/>
</dbReference>
<evidence type="ECO:0000256" key="2">
    <source>
        <dbReference type="PIRSR" id="PIRSR017388-1"/>
    </source>
</evidence>
<gene>
    <name evidence="4" type="ORF">FNH13_08690</name>
</gene>
<dbReference type="InterPro" id="IPR050266">
    <property type="entry name" value="AB_hydrolase_sf"/>
</dbReference>
<dbReference type="GO" id="GO:0016020">
    <property type="term" value="C:membrane"/>
    <property type="evidence" value="ECO:0007669"/>
    <property type="project" value="TreeGrafter"/>
</dbReference>
<dbReference type="PANTHER" id="PTHR43798:SF31">
    <property type="entry name" value="AB HYDROLASE SUPERFAMILY PROTEIN YCLE"/>
    <property type="match status" value="1"/>
</dbReference>
<organism evidence="4 5">
    <name type="scientific">Ornithinimicrobium ciconiae</name>
    <dbReference type="NCBI Taxonomy" id="2594265"/>
    <lineage>
        <taxon>Bacteria</taxon>
        <taxon>Bacillati</taxon>
        <taxon>Actinomycetota</taxon>
        <taxon>Actinomycetes</taxon>
        <taxon>Micrococcales</taxon>
        <taxon>Ornithinimicrobiaceae</taxon>
        <taxon>Ornithinimicrobium</taxon>
    </lineage>
</organism>
<evidence type="ECO:0000259" key="3">
    <source>
        <dbReference type="Pfam" id="PF12146"/>
    </source>
</evidence>
<proteinExistence type="predicted"/>
<feature type="domain" description="Serine aminopeptidase S33" evidence="3">
    <location>
        <begin position="19"/>
        <end position="234"/>
    </location>
</feature>
<dbReference type="SUPFAM" id="SSF53474">
    <property type="entry name" value="alpha/beta-Hydrolases"/>
    <property type="match status" value="1"/>
</dbReference>
<evidence type="ECO:0000313" key="4">
    <source>
        <dbReference type="EMBL" id="QDO88411.1"/>
    </source>
</evidence>
<feature type="active site" description="Charge relay system" evidence="2">
    <location>
        <position position="229"/>
    </location>
</feature>
<dbReference type="InterPro" id="IPR022742">
    <property type="entry name" value="Hydrolase_4"/>
</dbReference>
<dbReference type="Pfam" id="PF12146">
    <property type="entry name" value="Hydrolase_4"/>
    <property type="match status" value="1"/>
</dbReference>
<name>A0A516GA57_9MICO</name>
<accession>A0A516GA57</accession>
<dbReference type="InterPro" id="IPR029058">
    <property type="entry name" value="AB_hydrolase_fold"/>
</dbReference>
<dbReference type="PANTHER" id="PTHR43798">
    <property type="entry name" value="MONOACYLGLYCEROL LIPASE"/>
    <property type="match status" value="1"/>
</dbReference>
<sequence>MQILEGAEPIHSAGVGERADTAVLLMHGMTSSPQMVRPVAEHLAEQGFTVSAPLLPGHGTRWQDMARTRYADWLAATVTAAEQLRAGHRTVVCFGLSLGGALVTDVAAHRPDLVDGLVLVNPAFAATDWRLRVIPTLKHVVPVAQGLADDILREGPPRELAYKWTPLRAFDSFTEQWPRLVRELPQVRQPVLLMRSRHDKIVPPLSAETFLAEVGSTDVTVQWLEESAHVATLDHDGDSLIAATLDFVDKVARGD</sequence>
<dbReference type="OrthoDB" id="9786110at2"/>
<dbReference type="GO" id="GO:0052689">
    <property type="term" value="F:carboxylic ester hydrolase activity"/>
    <property type="evidence" value="ECO:0007669"/>
    <property type="project" value="InterPro"/>
</dbReference>
<reference evidence="4 5" key="1">
    <citation type="submission" date="2019-07" db="EMBL/GenBank/DDBJ databases">
        <title>complete genome sequencing of Ornithinimicrobium sp. H23M54.</title>
        <authorList>
            <person name="Bae J.-W."/>
            <person name="Lee S.-Y."/>
        </authorList>
    </citation>
    <scope>NUCLEOTIDE SEQUENCE [LARGE SCALE GENOMIC DNA]</scope>
    <source>
        <strain evidence="4 5">H23M54</strain>
    </source>
</reference>
<evidence type="ECO:0000256" key="1">
    <source>
        <dbReference type="ARBA" id="ARBA00022801"/>
    </source>
</evidence>
<dbReference type="Gene3D" id="3.40.50.1820">
    <property type="entry name" value="alpha/beta hydrolase"/>
    <property type="match status" value="1"/>
</dbReference>
<feature type="active site" description="Charge relay system" evidence="2">
    <location>
        <position position="199"/>
    </location>
</feature>
<keyword evidence="5" id="KW-1185">Reference proteome</keyword>